<feature type="compositionally biased region" description="Basic residues" evidence="1">
    <location>
        <begin position="62"/>
        <end position="71"/>
    </location>
</feature>
<feature type="compositionally biased region" description="Polar residues" evidence="1">
    <location>
        <begin position="473"/>
        <end position="482"/>
    </location>
</feature>
<feature type="compositionally biased region" description="Basic residues" evidence="1">
    <location>
        <begin position="142"/>
        <end position="151"/>
    </location>
</feature>
<evidence type="ECO:0000259" key="2">
    <source>
        <dbReference type="Pfam" id="PF25545"/>
    </source>
</evidence>
<dbReference type="Proteomes" id="UP000272025">
    <property type="component" value="Unassembled WGS sequence"/>
</dbReference>
<sequence>MVHTRAQLAAQQGDISTTQDFQGEPPPKDVGMHISHSRIWQPAAQHAQCPQPYPSSTEKTLLQHHSHRGTKRPADARHHDPEPVEKRPRLSPTDPLVEETQTSTKLNPIAHWAREGHWPREEQWPQEYIDLGMEHMLARKRSLRSLSRKRSNSASSMTPSDQRPREEKSAPYRDNRYDILLETKGVYLVASDEGITDTSKRLVQTLLDGEQPIPRETIFDDAVFLDACRNLGGQNEVRIIQDISRLVVPSAETLALRAIHLRPLVESVNAGWNNSIPLTGTGTRPQPDYAVGFRRRAFTDDQLTKLSPFIGDLVDGDLSFFMATYFMYFPFLTCEVKCGAVGLDIADRQNAHSMALAVRAVVELFRAVKREAKIHRQILAFSVSHDHSSVRIYGHYAEINGNNTAYYRHAIYKFDFTTLDGKEKWTTYRFVKNVYDVWAPTHFEMICSAINQLPAELNFDVPSLPDTGLSKDLGSSRQSDVGSASRLVEQVNQSSNTGQVQAATPGTSIIDPQATKKRRE</sequence>
<organism evidence="3 4">
    <name type="scientific">Sodiomyces alkalinus (strain CBS 110278 / VKM F-3762 / F11)</name>
    <name type="common">Alkaliphilic filamentous fungus</name>
    <dbReference type="NCBI Taxonomy" id="1314773"/>
    <lineage>
        <taxon>Eukaryota</taxon>
        <taxon>Fungi</taxon>
        <taxon>Dikarya</taxon>
        <taxon>Ascomycota</taxon>
        <taxon>Pezizomycotina</taxon>
        <taxon>Sordariomycetes</taxon>
        <taxon>Hypocreomycetidae</taxon>
        <taxon>Glomerellales</taxon>
        <taxon>Plectosphaerellaceae</taxon>
        <taxon>Sodiomyces</taxon>
    </lineage>
</organism>
<feature type="region of interest" description="Disordered" evidence="1">
    <location>
        <begin position="1"/>
        <end position="107"/>
    </location>
</feature>
<dbReference type="EMBL" id="ML119054">
    <property type="protein sequence ID" value="ROT38963.1"/>
    <property type="molecule type" value="Genomic_DNA"/>
</dbReference>
<feature type="region of interest" description="Disordered" evidence="1">
    <location>
        <begin position="142"/>
        <end position="174"/>
    </location>
</feature>
<dbReference type="InterPro" id="IPR057684">
    <property type="entry name" value="DUF7924"/>
</dbReference>
<feature type="domain" description="DUF7924" evidence="2">
    <location>
        <begin position="224"/>
        <end position="450"/>
    </location>
</feature>
<feature type="compositionally biased region" description="Polar residues" evidence="1">
    <location>
        <begin position="490"/>
        <end position="507"/>
    </location>
</feature>
<dbReference type="AlphaFoldDB" id="A0A3N2PWR2"/>
<dbReference type="OrthoDB" id="4849331at2759"/>
<dbReference type="GeneID" id="39577218"/>
<protein>
    <recommendedName>
        <fullName evidence="2">DUF7924 domain-containing protein</fullName>
    </recommendedName>
</protein>
<reference evidence="3 4" key="1">
    <citation type="journal article" date="2018" name="Mol. Ecol.">
        <title>The obligate alkalophilic soda-lake fungus Sodiomyces alkalinus has shifted to a protein diet.</title>
        <authorList>
            <person name="Grum-Grzhimaylo A.A."/>
            <person name="Falkoski D.L."/>
            <person name="van den Heuvel J."/>
            <person name="Valero-Jimenez C.A."/>
            <person name="Min B."/>
            <person name="Choi I.G."/>
            <person name="Lipzen A."/>
            <person name="Daum C.G."/>
            <person name="Aanen D.K."/>
            <person name="Tsang A."/>
            <person name="Henrissat B."/>
            <person name="Bilanenko E.N."/>
            <person name="de Vries R.P."/>
            <person name="van Kan J.A.L."/>
            <person name="Grigoriev I.V."/>
            <person name="Debets A.J.M."/>
        </authorList>
    </citation>
    <scope>NUCLEOTIDE SEQUENCE [LARGE SCALE GENOMIC DNA]</scope>
    <source>
        <strain evidence="3 4">F11</strain>
    </source>
</reference>
<name>A0A3N2PWR2_SODAK</name>
<evidence type="ECO:0000313" key="4">
    <source>
        <dbReference type="Proteomes" id="UP000272025"/>
    </source>
</evidence>
<dbReference type="PANTHER" id="PTHR42470:SF2">
    <property type="match status" value="1"/>
</dbReference>
<feature type="compositionally biased region" description="Basic and acidic residues" evidence="1">
    <location>
        <begin position="72"/>
        <end position="88"/>
    </location>
</feature>
<gene>
    <name evidence="3" type="ORF">SODALDRAFT_294130</name>
</gene>
<proteinExistence type="predicted"/>
<feature type="compositionally biased region" description="Basic and acidic residues" evidence="1">
    <location>
        <begin position="162"/>
        <end position="174"/>
    </location>
</feature>
<keyword evidence="4" id="KW-1185">Reference proteome</keyword>
<dbReference type="PANTHER" id="PTHR42470">
    <property type="entry name" value="VAST DOMAIN-CONTAINING PROTEIN"/>
    <property type="match status" value="1"/>
</dbReference>
<dbReference type="STRING" id="1314773.A0A3N2PWR2"/>
<dbReference type="Pfam" id="PF25545">
    <property type="entry name" value="DUF7924"/>
    <property type="match status" value="1"/>
</dbReference>
<accession>A0A3N2PWR2</accession>
<feature type="region of interest" description="Disordered" evidence="1">
    <location>
        <begin position="470"/>
        <end position="520"/>
    </location>
</feature>
<dbReference type="RefSeq" id="XP_028466769.1">
    <property type="nucleotide sequence ID" value="XM_028608740.1"/>
</dbReference>
<feature type="compositionally biased region" description="Low complexity" evidence="1">
    <location>
        <begin position="41"/>
        <end position="50"/>
    </location>
</feature>
<evidence type="ECO:0000256" key="1">
    <source>
        <dbReference type="SAM" id="MobiDB-lite"/>
    </source>
</evidence>
<feature type="compositionally biased region" description="Polar residues" evidence="1">
    <location>
        <begin position="9"/>
        <end position="21"/>
    </location>
</feature>
<evidence type="ECO:0000313" key="3">
    <source>
        <dbReference type="EMBL" id="ROT38963.1"/>
    </source>
</evidence>